<dbReference type="InterPro" id="IPR011013">
    <property type="entry name" value="Gal_mutarotase_sf_dom"/>
</dbReference>
<dbReference type="GO" id="GO:0030246">
    <property type="term" value="F:carbohydrate binding"/>
    <property type="evidence" value="ECO:0007669"/>
    <property type="project" value="InterPro"/>
</dbReference>
<reference evidence="1" key="2">
    <citation type="submission" date="2020-09" db="EMBL/GenBank/DDBJ databases">
        <authorList>
            <person name="Sun Q."/>
            <person name="Zhou Y."/>
        </authorList>
    </citation>
    <scope>NUCLEOTIDE SEQUENCE</scope>
    <source>
        <strain evidence="1">CGMCC 1.15367</strain>
    </source>
</reference>
<dbReference type="InterPro" id="IPR008183">
    <property type="entry name" value="Aldose_1/G6P_1-epimerase"/>
</dbReference>
<dbReference type="CDD" id="cd09021">
    <property type="entry name" value="Aldose_epim_Ec_YphB"/>
    <property type="match status" value="1"/>
</dbReference>
<dbReference type="GO" id="GO:0016853">
    <property type="term" value="F:isomerase activity"/>
    <property type="evidence" value="ECO:0007669"/>
    <property type="project" value="InterPro"/>
</dbReference>
<dbReference type="RefSeq" id="WP_188908964.1">
    <property type="nucleotide sequence ID" value="NZ_BMIQ01000003.1"/>
</dbReference>
<evidence type="ECO:0000313" key="2">
    <source>
        <dbReference type="Proteomes" id="UP000644699"/>
    </source>
</evidence>
<dbReference type="Gene3D" id="2.70.98.10">
    <property type="match status" value="1"/>
</dbReference>
<name>A0A916ZNH4_9HYPH</name>
<dbReference type="SUPFAM" id="SSF74650">
    <property type="entry name" value="Galactose mutarotase-like"/>
    <property type="match status" value="1"/>
</dbReference>
<dbReference type="GO" id="GO:0005975">
    <property type="term" value="P:carbohydrate metabolic process"/>
    <property type="evidence" value="ECO:0007669"/>
    <property type="project" value="InterPro"/>
</dbReference>
<protein>
    <submittedName>
        <fullName evidence="1">Aldose 1-epimerase</fullName>
    </submittedName>
</protein>
<reference evidence="1" key="1">
    <citation type="journal article" date="2014" name="Int. J. Syst. Evol. Microbiol.">
        <title>Complete genome sequence of Corynebacterium casei LMG S-19264T (=DSM 44701T), isolated from a smear-ripened cheese.</title>
        <authorList>
            <consortium name="US DOE Joint Genome Institute (JGI-PGF)"/>
            <person name="Walter F."/>
            <person name="Albersmeier A."/>
            <person name="Kalinowski J."/>
            <person name="Ruckert C."/>
        </authorList>
    </citation>
    <scope>NUCLEOTIDE SEQUENCE</scope>
    <source>
        <strain evidence="1">CGMCC 1.15367</strain>
    </source>
</reference>
<evidence type="ECO:0000313" key="1">
    <source>
        <dbReference type="EMBL" id="GGE05362.1"/>
    </source>
</evidence>
<dbReference type="InterPro" id="IPR014718">
    <property type="entry name" value="GH-type_carb-bd"/>
</dbReference>
<dbReference type="Proteomes" id="UP000644699">
    <property type="component" value="Unassembled WGS sequence"/>
</dbReference>
<dbReference type="Pfam" id="PF01263">
    <property type="entry name" value="Aldose_epim"/>
    <property type="match status" value="1"/>
</dbReference>
<organism evidence="1 2">
    <name type="scientific">Aureimonas endophytica</name>
    <dbReference type="NCBI Taxonomy" id="2027858"/>
    <lineage>
        <taxon>Bacteria</taxon>
        <taxon>Pseudomonadati</taxon>
        <taxon>Pseudomonadota</taxon>
        <taxon>Alphaproteobacteria</taxon>
        <taxon>Hyphomicrobiales</taxon>
        <taxon>Aurantimonadaceae</taxon>
        <taxon>Aureimonas</taxon>
    </lineage>
</organism>
<sequence>METLALASDGLTARLSTQGGRILSLDWRMGGTTVPLLHRCDETGPEARSAFPLVPFANRLAGNAFRFRGEDVVLAPNTADPAYLHGDGWLGTWAVEAADGASARLVFRHEGEPYRYEARLGMRLEDGAGHLALEVRNTGGRPLPFGLGWHPFLPRTPETKLELRAHGFRAERPGHLPGEEAPLPADLDFASAAPLPGRWVNNGLEDWDGRARILWPERSAGLLVEADPLFAHAFLFLPDRALAPRADWFCLEPMSHRAGAHHHADLGGLRALAPGETLSGALRLSPFSLRQGASNPS</sequence>
<dbReference type="EMBL" id="BMIQ01000003">
    <property type="protein sequence ID" value="GGE05362.1"/>
    <property type="molecule type" value="Genomic_DNA"/>
</dbReference>
<dbReference type="AlphaFoldDB" id="A0A916ZNH4"/>
<gene>
    <name evidence="1" type="ORF">GCM10011390_25500</name>
</gene>
<accession>A0A916ZNH4</accession>
<proteinExistence type="predicted"/>
<comment type="caution">
    <text evidence="1">The sequence shown here is derived from an EMBL/GenBank/DDBJ whole genome shotgun (WGS) entry which is preliminary data.</text>
</comment>
<keyword evidence="2" id="KW-1185">Reference proteome</keyword>